<organism evidence="4 5">
    <name type="scientific">Papillibacter cinnamivorans DSM 12816</name>
    <dbReference type="NCBI Taxonomy" id="1122930"/>
    <lineage>
        <taxon>Bacteria</taxon>
        <taxon>Bacillati</taxon>
        <taxon>Bacillota</taxon>
        <taxon>Clostridia</taxon>
        <taxon>Eubacteriales</taxon>
        <taxon>Oscillospiraceae</taxon>
        <taxon>Papillibacter</taxon>
    </lineage>
</organism>
<dbReference type="Gene3D" id="2.30.39.10">
    <property type="entry name" value="Alpha-1-antitrypsin, domain 1"/>
    <property type="match status" value="1"/>
</dbReference>
<reference evidence="4 5" key="1">
    <citation type="submission" date="2017-04" db="EMBL/GenBank/DDBJ databases">
        <authorList>
            <person name="Afonso C.L."/>
            <person name="Miller P.J."/>
            <person name="Scott M.A."/>
            <person name="Spackman E."/>
            <person name="Goraichik I."/>
            <person name="Dimitrov K.M."/>
            <person name="Suarez D.L."/>
            <person name="Swayne D.E."/>
        </authorList>
    </citation>
    <scope>NUCLEOTIDE SEQUENCE [LARGE SCALE GENOMIC DNA]</scope>
    <source>
        <strain evidence="4 5">DSM 12816</strain>
    </source>
</reference>
<dbReference type="InterPro" id="IPR000215">
    <property type="entry name" value="Serpin_fam"/>
</dbReference>
<evidence type="ECO:0000256" key="2">
    <source>
        <dbReference type="SAM" id="SignalP"/>
    </source>
</evidence>
<dbReference type="RefSeq" id="WP_084233798.1">
    <property type="nucleotide sequence ID" value="NZ_FWXW01000002.1"/>
</dbReference>
<name>A0A1W1ZJ70_9FIRM</name>
<dbReference type="SMART" id="SM00093">
    <property type="entry name" value="SERPIN"/>
    <property type="match status" value="1"/>
</dbReference>
<accession>A0A1W1ZJ70</accession>
<protein>
    <submittedName>
        <fullName evidence="4">Serpin B</fullName>
    </submittedName>
</protein>
<dbReference type="AlphaFoldDB" id="A0A1W1ZJ70"/>
<dbReference type="GO" id="GO:0005615">
    <property type="term" value="C:extracellular space"/>
    <property type="evidence" value="ECO:0007669"/>
    <property type="project" value="InterPro"/>
</dbReference>
<dbReference type="InterPro" id="IPR023796">
    <property type="entry name" value="Serpin_dom"/>
</dbReference>
<feature type="signal peptide" evidence="2">
    <location>
        <begin position="1"/>
        <end position="27"/>
    </location>
</feature>
<dbReference type="PANTHER" id="PTHR11461">
    <property type="entry name" value="SERINE PROTEASE INHIBITOR, SERPIN"/>
    <property type="match status" value="1"/>
</dbReference>
<evidence type="ECO:0000256" key="1">
    <source>
        <dbReference type="RuleBase" id="RU000411"/>
    </source>
</evidence>
<gene>
    <name evidence="4" type="ORF">SAMN02745168_1172</name>
</gene>
<feature type="chain" id="PRO_5012303355" evidence="2">
    <location>
        <begin position="28"/>
        <end position="419"/>
    </location>
</feature>
<dbReference type="InterPro" id="IPR023795">
    <property type="entry name" value="Serpin_CS"/>
</dbReference>
<dbReference type="PANTHER" id="PTHR11461:SF211">
    <property type="entry name" value="GH10112P-RELATED"/>
    <property type="match status" value="1"/>
</dbReference>
<comment type="similarity">
    <text evidence="1">Belongs to the serpin family.</text>
</comment>
<dbReference type="GO" id="GO:0004867">
    <property type="term" value="F:serine-type endopeptidase inhibitor activity"/>
    <property type="evidence" value="ECO:0007669"/>
    <property type="project" value="InterPro"/>
</dbReference>
<dbReference type="EMBL" id="FWXW01000002">
    <property type="protein sequence ID" value="SMC48590.1"/>
    <property type="molecule type" value="Genomic_DNA"/>
</dbReference>
<dbReference type="Gene3D" id="3.30.497.10">
    <property type="entry name" value="Antithrombin, subunit I, domain 2"/>
    <property type="match status" value="1"/>
</dbReference>
<feature type="domain" description="Serpin" evidence="3">
    <location>
        <begin position="58"/>
        <end position="416"/>
    </location>
</feature>
<dbReference type="STRING" id="1122930.SAMN02745168_1172"/>
<dbReference type="Pfam" id="PF00079">
    <property type="entry name" value="Serpin"/>
    <property type="match status" value="1"/>
</dbReference>
<evidence type="ECO:0000259" key="3">
    <source>
        <dbReference type="SMART" id="SM00093"/>
    </source>
</evidence>
<dbReference type="Proteomes" id="UP000192790">
    <property type="component" value="Unassembled WGS sequence"/>
</dbReference>
<dbReference type="InterPro" id="IPR042178">
    <property type="entry name" value="Serpin_sf_1"/>
</dbReference>
<dbReference type="SUPFAM" id="SSF56574">
    <property type="entry name" value="Serpins"/>
    <property type="match status" value="1"/>
</dbReference>
<dbReference type="PROSITE" id="PS00284">
    <property type="entry name" value="SERPIN"/>
    <property type="match status" value="1"/>
</dbReference>
<dbReference type="InterPro" id="IPR042185">
    <property type="entry name" value="Serpin_sf_2"/>
</dbReference>
<evidence type="ECO:0000313" key="5">
    <source>
        <dbReference type="Proteomes" id="UP000192790"/>
    </source>
</evidence>
<proteinExistence type="inferred from homology"/>
<keyword evidence="5" id="KW-1185">Reference proteome</keyword>
<sequence>MKRRVLAGLICIGLLFGSFTGCIQAKAADLTAGYTANSVNTEGALTDEALDSLRSFSMELFRQSLVSGEENTLVSPTSVLLALALTANGASGDMLKEFEAVLGQEGLSLTQIDLACKALMEQYGDTGGSTVLRIANSIWYDEGFAAEKAFLQTDADYFGAPAFQKSFRDSGTADEVNAWIEEATGGLIPKMLDKIDAETVMFLINALYLKATWQSEFDPNDNYDGEFTTEEGTAVPATFMTKGISREQYIDTGDETGVLLPYDDGKLAFLALLPEEGTSASDYAASLDGDSIGNLIAAAEDTSVLLGLPKFKAECGLTLNDTLKAMGLVTAFDPDKADFSAMGKLSQGNVYVGSVLHRTVLKVDEKGTEAAAATIVEMSGTSMPMDYVTLRFDRPFVYAVVDLANNLPVFIGVMDNTAA</sequence>
<evidence type="ECO:0000313" key="4">
    <source>
        <dbReference type="EMBL" id="SMC48590.1"/>
    </source>
</evidence>
<keyword evidence="2" id="KW-0732">Signal</keyword>
<dbReference type="OrthoDB" id="9764871at2"/>
<dbReference type="CDD" id="cd19589">
    <property type="entry name" value="serpin_tengpin-like"/>
    <property type="match status" value="1"/>
</dbReference>
<dbReference type="PROSITE" id="PS51257">
    <property type="entry name" value="PROKAR_LIPOPROTEIN"/>
    <property type="match status" value="1"/>
</dbReference>
<dbReference type="InterPro" id="IPR036186">
    <property type="entry name" value="Serpin_sf"/>
</dbReference>